<dbReference type="AlphaFoldDB" id="A0A9X3E2M8"/>
<dbReference type="RefSeq" id="WP_266339557.1">
    <property type="nucleotide sequence ID" value="NZ_JAPKNK010000006.1"/>
</dbReference>
<feature type="transmembrane region" description="Helical" evidence="1">
    <location>
        <begin position="20"/>
        <end position="45"/>
    </location>
</feature>
<dbReference type="Proteomes" id="UP001144805">
    <property type="component" value="Unassembled WGS sequence"/>
</dbReference>
<keyword evidence="1" id="KW-0472">Membrane</keyword>
<evidence type="ECO:0000313" key="2">
    <source>
        <dbReference type="EMBL" id="MCX5570596.1"/>
    </source>
</evidence>
<accession>A0A9X3E2M8</accession>
<keyword evidence="1" id="KW-1133">Transmembrane helix</keyword>
<evidence type="ECO:0000313" key="3">
    <source>
        <dbReference type="Proteomes" id="UP001144805"/>
    </source>
</evidence>
<dbReference type="EMBL" id="JAPKNK010000006">
    <property type="protein sequence ID" value="MCX5570596.1"/>
    <property type="molecule type" value="Genomic_DNA"/>
</dbReference>
<protein>
    <recommendedName>
        <fullName evidence="4">DUF2474 domain-containing protein</fullName>
    </recommendedName>
</protein>
<organism evidence="2 3">
    <name type="scientific">Kaistia nematophila</name>
    <dbReference type="NCBI Taxonomy" id="2994654"/>
    <lineage>
        <taxon>Bacteria</taxon>
        <taxon>Pseudomonadati</taxon>
        <taxon>Pseudomonadota</taxon>
        <taxon>Alphaproteobacteria</taxon>
        <taxon>Hyphomicrobiales</taxon>
        <taxon>Kaistiaceae</taxon>
        <taxon>Kaistia</taxon>
    </lineage>
</organism>
<evidence type="ECO:0000256" key="1">
    <source>
        <dbReference type="SAM" id="Phobius"/>
    </source>
</evidence>
<keyword evidence="3" id="KW-1185">Reference proteome</keyword>
<keyword evidence="1" id="KW-0812">Transmembrane</keyword>
<reference evidence="2" key="1">
    <citation type="submission" date="2022-11" db="EMBL/GenBank/DDBJ databases">
        <title>Biodiversity and phylogenetic relationships of bacteria.</title>
        <authorList>
            <person name="Machado R.A.R."/>
            <person name="Bhat A."/>
            <person name="Loulou A."/>
            <person name="Kallel S."/>
        </authorList>
    </citation>
    <scope>NUCLEOTIDE SEQUENCE</scope>
    <source>
        <strain evidence="2">K-TC2</strain>
    </source>
</reference>
<proteinExistence type="predicted"/>
<comment type="caution">
    <text evidence="2">The sequence shown here is derived from an EMBL/GenBank/DDBJ whole genome shotgun (WGS) entry which is preliminary data.</text>
</comment>
<gene>
    <name evidence="2" type="ORF">OSH07_15410</name>
</gene>
<sequence length="50" mass="5370">MSTFAETPPAEARDTLWRAISITGLWFCSATALLLTGAAIVSTVIDWVKS</sequence>
<name>A0A9X3E2M8_9HYPH</name>
<evidence type="ECO:0008006" key="4">
    <source>
        <dbReference type="Google" id="ProtNLM"/>
    </source>
</evidence>